<proteinExistence type="predicted"/>
<keyword evidence="1" id="KW-0812">Transmembrane</keyword>
<dbReference type="RefSeq" id="WP_243801419.1">
    <property type="nucleotide sequence ID" value="NZ_CP094669.1"/>
</dbReference>
<name>A0ABY4D1R8_9BACT</name>
<dbReference type="EMBL" id="CP094669">
    <property type="protein sequence ID" value="UOG76474.1"/>
    <property type="molecule type" value="Genomic_DNA"/>
</dbReference>
<keyword evidence="1" id="KW-1133">Transmembrane helix</keyword>
<evidence type="ECO:0000313" key="2">
    <source>
        <dbReference type="EMBL" id="UOG76474.1"/>
    </source>
</evidence>
<organism evidence="2 3">
    <name type="scientific">Hymenobacter tibetensis</name>
    <dbReference type="NCBI Taxonomy" id="497967"/>
    <lineage>
        <taxon>Bacteria</taxon>
        <taxon>Pseudomonadati</taxon>
        <taxon>Bacteroidota</taxon>
        <taxon>Cytophagia</taxon>
        <taxon>Cytophagales</taxon>
        <taxon>Hymenobacteraceae</taxon>
        <taxon>Hymenobacter</taxon>
    </lineage>
</organism>
<protein>
    <recommendedName>
        <fullName evidence="4">DUF4129 domain-containing protein</fullName>
    </recommendedName>
</protein>
<evidence type="ECO:0000256" key="1">
    <source>
        <dbReference type="SAM" id="Phobius"/>
    </source>
</evidence>
<dbReference type="Proteomes" id="UP000831113">
    <property type="component" value="Chromosome"/>
</dbReference>
<feature type="transmembrane region" description="Helical" evidence="1">
    <location>
        <begin position="58"/>
        <end position="74"/>
    </location>
</feature>
<reference evidence="2 3" key="1">
    <citation type="submission" date="2022-03" db="EMBL/GenBank/DDBJ databases">
        <title>Hymenobactersp. isolated from the air.</title>
        <authorList>
            <person name="Won M."/>
            <person name="Kwon S.-W."/>
        </authorList>
    </citation>
    <scope>NUCLEOTIDE SEQUENCE [LARGE SCALE GENOMIC DNA]</scope>
    <source>
        <strain evidence="2 3">KACC 21982</strain>
    </source>
</reference>
<keyword evidence="1" id="KW-0472">Membrane</keyword>
<gene>
    <name evidence="2" type="ORF">MTX78_07700</name>
</gene>
<feature type="transmembrane region" description="Helical" evidence="1">
    <location>
        <begin position="86"/>
        <end position="105"/>
    </location>
</feature>
<accession>A0ABY4D1R8</accession>
<evidence type="ECO:0008006" key="4">
    <source>
        <dbReference type="Google" id="ProtNLM"/>
    </source>
</evidence>
<sequence>MLIEQRRLLAGSTQLALRPNGLYVCQRNRNGCPTLEFEMPYEEVLPVRVIRHRSTPQLSWVPLTVLWISMNVLQRLLPTSGPMSNAAWLGLFGLSGLLLAGYLYGQRNWWKHVTLGTARANITLADRPAERASVDKFTRVLEQRTKDYLRNEYATINPLGVIELQLNRLQWLRRLDVLSESEVRVLATRLTGRLDSPPLRSMGQVLETPYLN</sequence>
<keyword evidence="3" id="KW-1185">Reference proteome</keyword>
<evidence type="ECO:0000313" key="3">
    <source>
        <dbReference type="Proteomes" id="UP000831113"/>
    </source>
</evidence>